<accession>A0ABV9PFF6</accession>
<organism evidence="3 4">
    <name type="scientific">Flavobacterium branchiicola</name>
    <dbReference type="NCBI Taxonomy" id="1114875"/>
    <lineage>
        <taxon>Bacteria</taxon>
        <taxon>Pseudomonadati</taxon>
        <taxon>Bacteroidota</taxon>
        <taxon>Flavobacteriia</taxon>
        <taxon>Flavobacteriales</taxon>
        <taxon>Flavobacteriaceae</taxon>
        <taxon>Flavobacterium</taxon>
    </lineage>
</organism>
<feature type="signal peptide" evidence="2">
    <location>
        <begin position="1"/>
        <end position="18"/>
    </location>
</feature>
<evidence type="ECO:0000256" key="1">
    <source>
        <dbReference type="PROSITE-ProRule" id="PRU00339"/>
    </source>
</evidence>
<proteinExistence type="predicted"/>
<keyword evidence="2" id="KW-0732">Signal</keyword>
<dbReference type="InterPro" id="IPR019734">
    <property type="entry name" value="TPR_rpt"/>
</dbReference>
<sequence length="205" mass="23378">MKNYFIVLIILLSFKTFAQKDPKTAFQQSRYELAVSCYKKDDLKKALDLFSVASRIKPENDLGKESTKQVDAIKTILRKNMMDQVLGTWRMTGDNPVWSQAATTAVSQSETEEIVEITAYKILFYEVNKKTKAKKMTSSEDLKYYNKDASDALFSDIILSDGTIWNCLLGENGDVLRVINIAKKTETGVEIIKSDNIERYFVKVK</sequence>
<reference evidence="4" key="1">
    <citation type="journal article" date="2019" name="Int. J. Syst. Evol. Microbiol.">
        <title>The Global Catalogue of Microorganisms (GCM) 10K type strain sequencing project: providing services to taxonomists for standard genome sequencing and annotation.</title>
        <authorList>
            <consortium name="The Broad Institute Genomics Platform"/>
            <consortium name="The Broad Institute Genome Sequencing Center for Infectious Disease"/>
            <person name="Wu L."/>
            <person name="Ma J."/>
        </authorList>
    </citation>
    <scope>NUCLEOTIDE SEQUENCE [LARGE SCALE GENOMIC DNA]</scope>
    <source>
        <strain evidence="4">WYCCWR 13023</strain>
    </source>
</reference>
<keyword evidence="1" id="KW-0802">TPR repeat</keyword>
<evidence type="ECO:0000313" key="4">
    <source>
        <dbReference type="Proteomes" id="UP001595935"/>
    </source>
</evidence>
<gene>
    <name evidence="3" type="ORF">ACFO5S_11170</name>
</gene>
<evidence type="ECO:0000256" key="2">
    <source>
        <dbReference type="SAM" id="SignalP"/>
    </source>
</evidence>
<dbReference type="Proteomes" id="UP001595935">
    <property type="component" value="Unassembled WGS sequence"/>
</dbReference>
<dbReference type="EMBL" id="JBHSGV010000004">
    <property type="protein sequence ID" value="MFC4748011.1"/>
    <property type="molecule type" value="Genomic_DNA"/>
</dbReference>
<name>A0ABV9PFF6_9FLAO</name>
<comment type="caution">
    <text evidence="3">The sequence shown here is derived from an EMBL/GenBank/DDBJ whole genome shotgun (WGS) entry which is preliminary data.</text>
</comment>
<protein>
    <submittedName>
        <fullName evidence="3">Tetratricopeptide repeat protein</fullName>
    </submittedName>
</protein>
<feature type="repeat" description="TPR" evidence="1">
    <location>
        <begin position="27"/>
        <end position="60"/>
    </location>
</feature>
<evidence type="ECO:0000313" key="3">
    <source>
        <dbReference type="EMBL" id="MFC4748011.1"/>
    </source>
</evidence>
<keyword evidence="4" id="KW-1185">Reference proteome</keyword>
<feature type="chain" id="PRO_5046202777" evidence="2">
    <location>
        <begin position="19"/>
        <end position="205"/>
    </location>
</feature>
<dbReference type="RefSeq" id="WP_213258006.1">
    <property type="nucleotide sequence ID" value="NZ_JAGYWA010000004.1"/>
</dbReference>
<dbReference type="PROSITE" id="PS50005">
    <property type="entry name" value="TPR"/>
    <property type="match status" value="1"/>
</dbReference>